<comment type="caution">
    <text evidence="3">The sequence shown here is derived from an EMBL/GenBank/DDBJ whole genome shotgun (WGS) entry which is preliminary data.</text>
</comment>
<name>A0A562UQM1_9ACTN</name>
<proteinExistence type="predicted"/>
<dbReference type="EMBL" id="VLLL01000009">
    <property type="protein sequence ID" value="TWJ07911.1"/>
    <property type="molecule type" value="Genomic_DNA"/>
</dbReference>
<feature type="compositionally biased region" description="Basic and acidic residues" evidence="1">
    <location>
        <begin position="78"/>
        <end position="87"/>
    </location>
</feature>
<keyword evidence="2" id="KW-0812">Transmembrane</keyword>
<feature type="compositionally biased region" description="Low complexity" evidence="1">
    <location>
        <begin position="110"/>
        <end position="122"/>
    </location>
</feature>
<evidence type="ECO:0000256" key="2">
    <source>
        <dbReference type="SAM" id="Phobius"/>
    </source>
</evidence>
<feature type="transmembrane region" description="Helical" evidence="2">
    <location>
        <begin position="12"/>
        <end position="33"/>
    </location>
</feature>
<dbReference type="Proteomes" id="UP000321617">
    <property type="component" value="Unassembled WGS sequence"/>
</dbReference>
<protein>
    <submittedName>
        <fullName evidence="3">LPXTG-motif cell wall-anchored protein</fullName>
    </submittedName>
</protein>
<keyword evidence="4" id="KW-1185">Reference proteome</keyword>
<evidence type="ECO:0000313" key="4">
    <source>
        <dbReference type="Proteomes" id="UP000321617"/>
    </source>
</evidence>
<feature type="transmembrane region" description="Helical" evidence="2">
    <location>
        <begin position="163"/>
        <end position="184"/>
    </location>
</feature>
<reference evidence="3 4" key="1">
    <citation type="journal article" date="2013" name="Stand. Genomic Sci.">
        <title>Genomic Encyclopedia of Type Strains, Phase I: The one thousand microbial genomes (KMG-I) project.</title>
        <authorList>
            <person name="Kyrpides N.C."/>
            <person name="Woyke T."/>
            <person name="Eisen J.A."/>
            <person name="Garrity G."/>
            <person name="Lilburn T.G."/>
            <person name="Beck B.J."/>
            <person name="Whitman W.B."/>
            <person name="Hugenholtz P."/>
            <person name="Klenk H.P."/>
        </authorList>
    </citation>
    <scope>NUCLEOTIDE SEQUENCE [LARGE SCALE GENOMIC DNA]</scope>
    <source>
        <strain evidence="3 4">DSM 45044</strain>
    </source>
</reference>
<gene>
    <name evidence="3" type="ORF">LX16_4694</name>
</gene>
<feature type="compositionally biased region" description="Low complexity" evidence="1">
    <location>
        <begin position="129"/>
        <end position="144"/>
    </location>
</feature>
<feature type="compositionally biased region" description="Basic and acidic residues" evidence="1">
    <location>
        <begin position="145"/>
        <end position="157"/>
    </location>
</feature>
<dbReference type="NCBIfam" id="TIGR01167">
    <property type="entry name" value="LPXTG_anchor"/>
    <property type="match status" value="1"/>
</dbReference>
<evidence type="ECO:0000256" key="1">
    <source>
        <dbReference type="SAM" id="MobiDB-lite"/>
    </source>
</evidence>
<dbReference type="RefSeq" id="WP_158645706.1">
    <property type="nucleotide sequence ID" value="NZ_BAABIJ010000005.1"/>
</dbReference>
<feature type="region of interest" description="Disordered" evidence="1">
    <location>
        <begin position="32"/>
        <end position="165"/>
    </location>
</feature>
<sequence>MSRTTAPGAPRAGTLLVITGTIALIGGLLLPGASQATSPWEDFDPLSGGTGSEFGDGEWKTKTPHPTKTHTHHPTKSPTDKPTDHPTKTHTHHPTKSPTDKPTKTHSPHPTKSPTETPTDTPSTPPTKSPTETPSTDGPETDTPPVHHDVPPDDEQRLPTTGAPSGVVAAAGATALLAGLLVLWRTRRDRPAG</sequence>
<feature type="compositionally biased region" description="Basic residues" evidence="1">
    <location>
        <begin position="62"/>
        <end position="75"/>
    </location>
</feature>
<accession>A0A562UQM1</accession>
<keyword evidence="2" id="KW-0472">Membrane</keyword>
<dbReference type="AlphaFoldDB" id="A0A562UQM1"/>
<keyword evidence="2" id="KW-1133">Transmembrane helix</keyword>
<evidence type="ECO:0000313" key="3">
    <source>
        <dbReference type="EMBL" id="TWJ07911.1"/>
    </source>
</evidence>
<organism evidence="3 4">
    <name type="scientific">Stackebrandtia albiflava</name>
    <dbReference type="NCBI Taxonomy" id="406432"/>
    <lineage>
        <taxon>Bacteria</taxon>
        <taxon>Bacillati</taxon>
        <taxon>Actinomycetota</taxon>
        <taxon>Actinomycetes</taxon>
        <taxon>Glycomycetales</taxon>
        <taxon>Glycomycetaceae</taxon>
        <taxon>Stackebrandtia</taxon>
    </lineage>
</organism>